<dbReference type="EMBL" id="NIRI02000042">
    <property type="protein sequence ID" value="KAG5452144.1"/>
    <property type="molecule type" value="Genomic_DNA"/>
</dbReference>
<dbReference type="Pfam" id="PF00085">
    <property type="entry name" value="Thioredoxin"/>
    <property type="match status" value="1"/>
</dbReference>
<dbReference type="PANTHER" id="PTHR43601:SF3">
    <property type="entry name" value="THIOREDOXIN, MITOCHONDRIAL"/>
    <property type="match status" value="1"/>
</dbReference>
<dbReference type="CDD" id="cd02947">
    <property type="entry name" value="TRX_family"/>
    <property type="match status" value="1"/>
</dbReference>
<dbReference type="NCBIfam" id="TIGR01068">
    <property type="entry name" value="thioredoxin"/>
    <property type="match status" value="1"/>
</dbReference>
<dbReference type="Pfam" id="PF02953">
    <property type="entry name" value="zf-Tim10_DDP"/>
    <property type="match status" value="1"/>
</dbReference>
<dbReference type="InterPro" id="IPR013766">
    <property type="entry name" value="Thioredoxin_domain"/>
</dbReference>
<proteinExistence type="predicted"/>
<dbReference type="InterPro" id="IPR004217">
    <property type="entry name" value="Tim10-like"/>
</dbReference>
<dbReference type="InterPro" id="IPR005746">
    <property type="entry name" value="Thioredoxin"/>
</dbReference>
<sequence length="204" mass="23136">MVVGEHQVNSLYILFHLKALTITLLTMDAQLQEQVLQELQRQRFHQLSQQLTATCWDRCVGRITASLDTKARSCIENCVQRYIDSFVRCLSERTSECGITNIQDEADFQKRVINNQKPVLVDFHATWCGPCKLLGPRLEEVMKSHMNSILLAKVDVDQNDTLAATYKISAVPTVIAIKNGKEVDRFSGLKERQAIEKMINSLIG</sequence>
<evidence type="ECO:0000313" key="2">
    <source>
        <dbReference type="Proteomes" id="UP000286415"/>
    </source>
</evidence>
<dbReference type="STRING" id="79923.G7YAR4"/>
<dbReference type="GO" id="GO:0005739">
    <property type="term" value="C:mitochondrion"/>
    <property type="evidence" value="ECO:0007669"/>
    <property type="project" value="TreeGrafter"/>
</dbReference>
<dbReference type="PROSITE" id="PS51352">
    <property type="entry name" value="THIOREDOXIN_2"/>
    <property type="match status" value="1"/>
</dbReference>
<dbReference type="GO" id="GO:0015035">
    <property type="term" value="F:protein-disulfide reductase activity"/>
    <property type="evidence" value="ECO:0007669"/>
    <property type="project" value="InterPro"/>
</dbReference>
<dbReference type="InterPro" id="IPR036249">
    <property type="entry name" value="Thioredoxin-like_sf"/>
</dbReference>
<dbReference type="Gene3D" id="3.40.30.10">
    <property type="entry name" value="Glutaredoxin"/>
    <property type="match status" value="1"/>
</dbReference>
<dbReference type="SUPFAM" id="SSF52833">
    <property type="entry name" value="Thioredoxin-like"/>
    <property type="match status" value="1"/>
</dbReference>
<reference evidence="1 2" key="1">
    <citation type="journal article" date="2018" name="Biotechnol. Adv.">
        <title>Improved genomic resources and new bioinformatic workflow for the carcinogenic parasite Clonorchis sinensis: Biotechnological implications.</title>
        <authorList>
            <person name="Wang D."/>
            <person name="Korhonen P.K."/>
            <person name="Gasser R.B."/>
            <person name="Young N.D."/>
        </authorList>
    </citation>
    <scope>NUCLEOTIDE SEQUENCE [LARGE SCALE GENOMIC DNA]</scope>
    <source>
        <strain evidence="1">Cs-k2</strain>
    </source>
</reference>
<reference evidence="1 2" key="2">
    <citation type="journal article" date="2021" name="Genomics">
        <title>High-quality reference genome for Clonorchis sinensis.</title>
        <authorList>
            <person name="Young N.D."/>
            <person name="Stroehlein A.J."/>
            <person name="Kinkar L."/>
            <person name="Wang T."/>
            <person name="Sohn W.M."/>
            <person name="Chang B.C.H."/>
            <person name="Kaur P."/>
            <person name="Weisz D."/>
            <person name="Dudchenko O."/>
            <person name="Aiden E.L."/>
            <person name="Korhonen P.K."/>
            <person name="Gasser R.B."/>
        </authorList>
    </citation>
    <scope>NUCLEOTIDE SEQUENCE [LARGE SCALE GENOMIC DNA]</scope>
    <source>
        <strain evidence="1">Cs-k2</strain>
    </source>
</reference>
<protein>
    <submittedName>
        <fullName evidence="1">Thioredoxin 2</fullName>
    </submittedName>
</protein>
<evidence type="ECO:0000313" key="1">
    <source>
        <dbReference type="EMBL" id="KAG5452144.1"/>
    </source>
</evidence>
<name>A0A8T1MRZ8_CLOSI</name>
<dbReference type="PRINTS" id="PR00421">
    <property type="entry name" value="THIOREDOXIN"/>
</dbReference>
<dbReference type="InterPro" id="IPR017937">
    <property type="entry name" value="Thioredoxin_CS"/>
</dbReference>
<dbReference type="Proteomes" id="UP000286415">
    <property type="component" value="Unassembled WGS sequence"/>
</dbReference>
<dbReference type="PROSITE" id="PS00194">
    <property type="entry name" value="THIOREDOXIN_1"/>
    <property type="match status" value="1"/>
</dbReference>
<dbReference type="GO" id="GO:0045454">
    <property type="term" value="P:cell redox homeostasis"/>
    <property type="evidence" value="ECO:0007669"/>
    <property type="project" value="TreeGrafter"/>
</dbReference>
<comment type="caution">
    <text evidence="1">The sequence shown here is derived from an EMBL/GenBank/DDBJ whole genome shotgun (WGS) entry which is preliminary data.</text>
</comment>
<dbReference type="InterPro" id="IPR035427">
    <property type="entry name" value="Tim10-like_dom_sf"/>
</dbReference>
<dbReference type="Gene3D" id="1.10.287.810">
    <property type="entry name" value="Mitochondrial import inner membrane translocase subunit tim13 like domains"/>
    <property type="match status" value="1"/>
</dbReference>
<accession>A0A8T1MRZ8</accession>
<dbReference type="PANTHER" id="PTHR43601">
    <property type="entry name" value="THIOREDOXIN, MITOCHONDRIAL"/>
    <property type="match status" value="1"/>
</dbReference>
<gene>
    <name evidence="1" type="ORF">CSKR_108317</name>
</gene>
<dbReference type="OrthoDB" id="19690at2759"/>
<keyword evidence="2" id="KW-1185">Reference proteome</keyword>
<dbReference type="SUPFAM" id="SSF144122">
    <property type="entry name" value="Tim10-like"/>
    <property type="match status" value="1"/>
</dbReference>
<organism evidence="1 2">
    <name type="scientific">Clonorchis sinensis</name>
    <name type="common">Chinese liver fluke</name>
    <dbReference type="NCBI Taxonomy" id="79923"/>
    <lineage>
        <taxon>Eukaryota</taxon>
        <taxon>Metazoa</taxon>
        <taxon>Spiralia</taxon>
        <taxon>Lophotrochozoa</taxon>
        <taxon>Platyhelminthes</taxon>
        <taxon>Trematoda</taxon>
        <taxon>Digenea</taxon>
        <taxon>Opisthorchiida</taxon>
        <taxon>Opisthorchiata</taxon>
        <taxon>Opisthorchiidae</taxon>
        <taxon>Clonorchis</taxon>
    </lineage>
</organism>